<evidence type="ECO:0000313" key="2">
    <source>
        <dbReference type="EMBL" id="KSU78976.1"/>
    </source>
</evidence>
<gene>
    <name evidence="2" type="ORF">AS031_02770</name>
</gene>
<feature type="compositionally biased region" description="Low complexity" evidence="1">
    <location>
        <begin position="101"/>
        <end position="113"/>
    </location>
</feature>
<name>A0A0V8IWY6_9MICC</name>
<dbReference type="STRING" id="993070.AS031_02770"/>
<protein>
    <recommendedName>
        <fullName evidence="4">WXG100 family type VII secretion target</fullName>
    </recommendedName>
</protein>
<evidence type="ECO:0008006" key="4">
    <source>
        <dbReference type="Google" id="ProtNLM"/>
    </source>
</evidence>
<feature type="region of interest" description="Disordered" evidence="1">
    <location>
        <begin position="93"/>
        <end position="141"/>
    </location>
</feature>
<dbReference type="EMBL" id="LNQM01000001">
    <property type="protein sequence ID" value="KSU78976.1"/>
    <property type="molecule type" value="Genomic_DNA"/>
</dbReference>
<accession>A0A0V8IWY6</accession>
<evidence type="ECO:0000313" key="3">
    <source>
        <dbReference type="Proteomes" id="UP000053199"/>
    </source>
</evidence>
<reference evidence="2 3" key="1">
    <citation type="journal article" date="2014" name="Arch. Microbiol.">
        <title>Arthrobacter enclensis sp. nov., isolated from sediment sample.</title>
        <authorList>
            <person name="Dastager S.G."/>
            <person name="Liu Q."/>
            <person name="Tang S.K."/>
            <person name="Krishnamurthi S."/>
            <person name="Lee J.C."/>
            <person name="Li W.J."/>
        </authorList>
    </citation>
    <scope>NUCLEOTIDE SEQUENCE [LARGE SCALE GENOMIC DNA]</scope>
    <source>
        <strain evidence="2 3">NIO-1008</strain>
    </source>
</reference>
<proteinExistence type="predicted"/>
<dbReference type="Gene3D" id="1.10.287.1060">
    <property type="entry name" value="ESAT-6-like"/>
    <property type="match status" value="1"/>
</dbReference>
<dbReference type="Proteomes" id="UP000053199">
    <property type="component" value="Unassembled WGS sequence"/>
</dbReference>
<evidence type="ECO:0000256" key="1">
    <source>
        <dbReference type="SAM" id="MobiDB-lite"/>
    </source>
</evidence>
<dbReference type="AlphaFoldDB" id="A0A0V8IWY6"/>
<comment type="caution">
    <text evidence="2">The sequence shown here is derived from an EMBL/GenBank/DDBJ whole genome shotgun (WGS) entry which is preliminary data.</text>
</comment>
<keyword evidence="3" id="KW-1185">Reference proteome</keyword>
<organism evidence="2 3">
    <name type="scientific">Pseudarthrobacter enclensis</name>
    <dbReference type="NCBI Taxonomy" id="993070"/>
    <lineage>
        <taxon>Bacteria</taxon>
        <taxon>Bacillati</taxon>
        <taxon>Actinomycetota</taxon>
        <taxon>Actinomycetes</taxon>
        <taxon>Micrococcales</taxon>
        <taxon>Micrococcaceae</taxon>
        <taxon>Pseudarthrobacter</taxon>
    </lineage>
</organism>
<sequence length="314" mass="31368">MALEHTKCQENRGNIVAPGIYGADIAELRTLSKSLAASGTSLKRVEASVTSLVQSAAWKGRDGDAFRAEWSSTLLPLLHRTSVSLQDQSAALLKHADEQEQASTSGSTSTGPSAPAPPAGSTGGGSQGSEEPGWGDAFTDPNYTHAPSGVEWLLETLGVDDGSGASGIANALKFVADKFSWNLDLADVEAGVSKFFDGMKIAGKGLAVLGGLLGVLDIASGVENRDPFRVADGVVGGGLAVAAGVAAATGVGLPVAAAIGGAGLLWGLASMVSGDVPVTKRIWDFGAGVVGGVRDLAGGAADAIGWVGGKLGFG</sequence>